<organism evidence="2 3">
    <name type="scientific">Catenaria anguillulae PL171</name>
    <dbReference type="NCBI Taxonomy" id="765915"/>
    <lineage>
        <taxon>Eukaryota</taxon>
        <taxon>Fungi</taxon>
        <taxon>Fungi incertae sedis</taxon>
        <taxon>Blastocladiomycota</taxon>
        <taxon>Blastocladiomycetes</taxon>
        <taxon>Blastocladiales</taxon>
        <taxon>Catenariaceae</taxon>
        <taxon>Catenaria</taxon>
    </lineage>
</organism>
<dbReference type="Proteomes" id="UP000193411">
    <property type="component" value="Unassembled WGS sequence"/>
</dbReference>
<accession>A0A1Y2HDL0</accession>
<dbReference type="EMBL" id="MCFL01000066">
    <property type="protein sequence ID" value="ORZ31152.1"/>
    <property type="molecule type" value="Genomic_DNA"/>
</dbReference>
<gene>
    <name evidence="2" type="ORF">BCR44DRAFT_1278393</name>
</gene>
<dbReference type="AlphaFoldDB" id="A0A1Y2HDL0"/>
<sequence length="200" mass="21306">MMPTHPTPAATSTRPALVLGDEEIEVMPGVFLSKPSRSTPKPSHPAAASANPPVEQDWADTYASALNELPSDTLVAEFKALANSRDHLVRSNKELEEFAQEESDSAERQQLLDIVQENVALLPTFKIKQTLVAAALQKRGVDLLHSLGVKLVDQGASDLATHGTEPGGSAAVSVHQEGISVHEATTEQGQEAQAEEGVFL</sequence>
<comment type="caution">
    <text evidence="2">The sequence shown here is derived from an EMBL/GenBank/DDBJ whole genome shotgun (WGS) entry which is preliminary data.</text>
</comment>
<evidence type="ECO:0000313" key="2">
    <source>
        <dbReference type="EMBL" id="ORZ31152.1"/>
    </source>
</evidence>
<proteinExistence type="predicted"/>
<feature type="region of interest" description="Disordered" evidence="1">
    <location>
        <begin position="31"/>
        <end position="54"/>
    </location>
</feature>
<keyword evidence="3" id="KW-1185">Reference proteome</keyword>
<protein>
    <submittedName>
        <fullName evidence="2">Uncharacterized protein</fullName>
    </submittedName>
</protein>
<feature type="compositionally biased region" description="Low complexity" evidence="1">
    <location>
        <begin position="38"/>
        <end position="53"/>
    </location>
</feature>
<evidence type="ECO:0000313" key="3">
    <source>
        <dbReference type="Proteomes" id="UP000193411"/>
    </source>
</evidence>
<evidence type="ECO:0000256" key="1">
    <source>
        <dbReference type="SAM" id="MobiDB-lite"/>
    </source>
</evidence>
<dbReference type="OrthoDB" id="548474at2759"/>
<reference evidence="2 3" key="1">
    <citation type="submission" date="2016-07" db="EMBL/GenBank/DDBJ databases">
        <title>Pervasive Adenine N6-methylation of Active Genes in Fungi.</title>
        <authorList>
            <consortium name="DOE Joint Genome Institute"/>
            <person name="Mondo S.J."/>
            <person name="Dannebaum R.O."/>
            <person name="Kuo R.C."/>
            <person name="Labutti K."/>
            <person name="Haridas S."/>
            <person name="Kuo A."/>
            <person name="Salamov A."/>
            <person name="Ahrendt S.R."/>
            <person name="Lipzen A."/>
            <person name="Sullivan W."/>
            <person name="Andreopoulos W.B."/>
            <person name="Clum A."/>
            <person name="Lindquist E."/>
            <person name="Daum C."/>
            <person name="Ramamoorthy G.K."/>
            <person name="Gryganskyi A."/>
            <person name="Culley D."/>
            <person name="Magnuson J.K."/>
            <person name="James T.Y."/>
            <person name="O'Malley M.A."/>
            <person name="Stajich J.E."/>
            <person name="Spatafora J.W."/>
            <person name="Visel A."/>
            <person name="Grigoriev I.V."/>
        </authorList>
    </citation>
    <scope>NUCLEOTIDE SEQUENCE [LARGE SCALE GENOMIC DNA]</scope>
    <source>
        <strain evidence="2 3">PL171</strain>
    </source>
</reference>
<name>A0A1Y2HDL0_9FUNG</name>